<dbReference type="Gene3D" id="1.25.40.20">
    <property type="entry name" value="Ankyrin repeat-containing domain"/>
    <property type="match status" value="2"/>
</dbReference>
<dbReference type="Proteomes" id="UP000005204">
    <property type="component" value="Unassembled WGS sequence"/>
</dbReference>
<evidence type="ECO:0000256" key="4">
    <source>
        <dbReference type="ARBA" id="ARBA00023212"/>
    </source>
</evidence>
<dbReference type="Gene3D" id="6.10.140.390">
    <property type="match status" value="1"/>
</dbReference>
<feature type="region of interest" description="Disordered" evidence="8">
    <location>
        <begin position="419"/>
        <end position="496"/>
    </location>
</feature>
<comment type="similarity">
    <text evidence="5">Belongs to the NRARP family.</text>
</comment>
<dbReference type="GO" id="GO:0004857">
    <property type="term" value="F:enzyme inhibitor activity"/>
    <property type="evidence" value="ECO:0007669"/>
    <property type="project" value="TreeGrafter"/>
</dbReference>
<feature type="region of interest" description="Disordered" evidence="8">
    <location>
        <begin position="626"/>
        <end position="755"/>
    </location>
</feature>
<dbReference type="EnsemblMetazoa" id="XM_021352340.2">
    <property type="protein sequence ID" value="XP_021208015.2"/>
    <property type="gene ID" value="LOC101737973"/>
</dbReference>
<dbReference type="SMART" id="SM00248">
    <property type="entry name" value="ANK"/>
    <property type="match status" value="5"/>
</dbReference>
<evidence type="ECO:0000256" key="6">
    <source>
        <dbReference type="PROSITE-ProRule" id="PRU00023"/>
    </source>
</evidence>
<feature type="compositionally biased region" description="Basic and acidic residues" evidence="8">
    <location>
        <begin position="438"/>
        <end position="447"/>
    </location>
</feature>
<feature type="repeat" description="ANK" evidence="6">
    <location>
        <begin position="74"/>
        <end position="106"/>
    </location>
</feature>
<feature type="repeat" description="ANK" evidence="6">
    <location>
        <begin position="233"/>
        <end position="265"/>
    </location>
</feature>
<feature type="compositionally biased region" description="Polar residues" evidence="8">
    <location>
        <begin position="420"/>
        <end position="436"/>
    </location>
</feature>
<keyword evidence="3" id="KW-0677">Repeat</keyword>
<dbReference type="SUPFAM" id="SSF48403">
    <property type="entry name" value="Ankyrin repeat"/>
    <property type="match status" value="1"/>
</dbReference>
<feature type="compositionally biased region" description="Low complexity" evidence="8">
    <location>
        <begin position="477"/>
        <end position="490"/>
    </location>
</feature>
<evidence type="ECO:0000313" key="11">
    <source>
        <dbReference type="Proteomes" id="UP000005204"/>
    </source>
</evidence>
<keyword evidence="11" id="KW-1185">Reference proteome</keyword>
<dbReference type="InterPro" id="IPR051226">
    <property type="entry name" value="PP1_Regulatory_Subunit"/>
</dbReference>
<feature type="repeat" description="ANK" evidence="6">
    <location>
        <begin position="199"/>
        <end position="221"/>
    </location>
</feature>
<feature type="compositionally biased region" description="Low complexity" evidence="8">
    <location>
        <begin position="684"/>
        <end position="694"/>
    </location>
</feature>
<sequence length="853" mass="93470">MTDNRSSSALFKRAEQLKRWEESETNKQSPTPKRASRIQFSAGIVFLAACTSGDKDEVQRLLKMGADINTANVDGLTALHQACIDDNLDMVEFLVTHGADVNRGDNEGWTPLHATASCGFISIARYLLESGADVAAVNYDGELPVDIAESDAMADLLQKVIDEKGVDCEKSRNAEVDTLMSDAREWALHGYVEVRDLKTGGTPLHVAAAKGYIDVAKTLLEDCNADPDCVDYEGWTPLHAAALWGQKEAAALLLKFGADPHLKNYSGQTCLDLVDPSISSWLEEAALKAPRRVNNNKRKLSPPRHEVKRIDIEIKGQAEKIVNEENKPAVNNVDDTILRRTHSFENDKTRTKNNIVSYLASLYENKCKVAADISESRCNDFSQRYRDVTARIKASSCPSIPPLPQSTLAAIELKKKALEPNNSENANTNEDVQTRISPAERRDKENNARIALSATSNANNATTNSQAPVRSAETVESNSNNATPTSTTPTKLSPGNIFKNFFKSFVPPVRDEESETQRKAHAKRVRETRRSTQGVTLDEIKSAEQLVKKKSSNGTTESSTPTNVKKDETPTPATTDNGSARGPLAGDVAVTLALACATATATATIAANSERRPSWRLRLDPTNKFELEDAGRASPRSGAAEATVTLPLRRPPSASTNATTAAATKEDNRTAEVEEEKDRESSTESKSSNASPASTQAALNVIQRRRRPKRRSTGVGHVDMDDIVNDRGGGSEGDGDTDTAQSGSERTEEGEERDYKALYEASASEVRRLRSLLTTSEQQLREARATIARLTQVNQNSLSEIEKREKRAMERKLSEMEEELKQLQKLKAENERLRAENRALTRVVSKLTNSAAK</sequence>
<feature type="coiled-coil region" evidence="7">
    <location>
        <begin position="766"/>
        <end position="850"/>
    </location>
</feature>
<dbReference type="Pfam" id="PF15898">
    <property type="entry name" value="PRKG1_interact"/>
    <property type="match status" value="1"/>
</dbReference>
<dbReference type="GO" id="GO:0005856">
    <property type="term" value="C:cytoskeleton"/>
    <property type="evidence" value="ECO:0007669"/>
    <property type="project" value="UniProtKB-SubCell"/>
</dbReference>
<protein>
    <recommendedName>
        <fullName evidence="9">cGMP-dependent protein kinase interacting domain-containing protein</fullName>
    </recommendedName>
</protein>
<dbReference type="GO" id="GO:0019901">
    <property type="term" value="F:protein kinase binding"/>
    <property type="evidence" value="ECO:0007669"/>
    <property type="project" value="InterPro"/>
</dbReference>
<evidence type="ECO:0000256" key="7">
    <source>
        <dbReference type="SAM" id="Coils"/>
    </source>
</evidence>
<dbReference type="PANTHER" id="PTHR24179:SF21">
    <property type="entry name" value="MYOSIN BINDING SUBUNIT, ISOFORM O"/>
    <property type="match status" value="1"/>
</dbReference>
<keyword evidence="4" id="KW-0206">Cytoskeleton</keyword>
<feature type="region of interest" description="Disordered" evidence="8">
    <location>
        <begin position="1"/>
        <end position="34"/>
    </location>
</feature>
<dbReference type="Pfam" id="PF12796">
    <property type="entry name" value="Ank_2"/>
    <property type="match status" value="2"/>
</dbReference>
<feature type="compositionally biased region" description="Basic and acidic residues" evidence="8">
    <location>
        <begin position="509"/>
        <end position="518"/>
    </location>
</feature>
<feature type="domain" description="cGMP-dependent protein kinase interacting" evidence="9">
    <location>
        <begin position="754"/>
        <end position="848"/>
    </location>
</feature>
<dbReference type="GeneID" id="101737973"/>
<name>A0A8R2DNA2_BOMMO</name>
<dbReference type="CTD" id="49070"/>
<evidence type="ECO:0000256" key="1">
    <source>
        <dbReference type="ARBA" id="ARBA00004245"/>
    </source>
</evidence>
<feature type="compositionally biased region" description="Polar residues" evidence="8">
    <location>
        <begin position="552"/>
        <end position="563"/>
    </location>
</feature>
<feature type="compositionally biased region" description="Low complexity" evidence="8">
    <location>
        <begin position="453"/>
        <end position="465"/>
    </location>
</feature>
<dbReference type="GO" id="GO:0019208">
    <property type="term" value="F:phosphatase regulator activity"/>
    <property type="evidence" value="ECO:0007669"/>
    <property type="project" value="TreeGrafter"/>
</dbReference>
<evidence type="ECO:0000256" key="5">
    <source>
        <dbReference type="ARBA" id="ARBA00038386"/>
    </source>
</evidence>
<feature type="compositionally biased region" description="Basic and acidic residues" evidence="8">
    <location>
        <begin position="12"/>
        <end position="25"/>
    </location>
</feature>
<evidence type="ECO:0000256" key="2">
    <source>
        <dbReference type="ARBA" id="ARBA00022473"/>
    </source>
</evidence>
<dbReference type="RefSeq" id="XP_021208015.2">
    <property type="nucleotide sequence ID" value="XM_021352340.3"/>
</dbReference>
<evidence type="ECO:0000313" key="10">
    <source>
        <dbReference type="EnsemblMetazoa" id="XP_021208015.2"/>
    </source>
</evidence>
<comment type="subcellular location">
    <subcellularLocation>
        <location evidence="1">Cytoplasm</location>
        <location evidence="1">Cytoskeleton</location>
    </subcellularLocation>
</comment>
<feature type="compositionally biased region" description="Low complexity" evidence="8">
    <location>
        <begin position="653"/>
        <end position="663"/>
    </location>
</feature>
<dbReference type="InterPro" id="IPR002110">
    <property type="entry name" value="Ankyrin_rpt"/>
</dbReference>
<organism evidence="10 11">
    <name type="scientific">Bombyx mori</name>
    <name type="common">Silk moth</name>
    <dbReference type="NCBI Taxonomy" id="7091"/>
    <lineage>
        <taxon>Eukaryota</taxon>
        <taxon>Metazoa</taxon>
        <taxon>Ecdysozoa</taxon>
        <taxon>Arthropoda</taxon>
        <taxon>Hexapoda</taxon>
        <taxon>Insecta</taxon>
        <taxon>Pterygota</taxon>
        <taxon>Neoptera</taxon>
        <taxon>Endopterygota</taxon>
        <taxon>Lepidoptera</taxon>
        <taxon>Glossata</taxon>
        <taxon>Ditrysia</taxon>
        <taxon>Bombycoidea</taxon>
        <taxon>Bombycidae</taxon>
        <taxon>Bombycinae</taxon>
        <taxon>Bombyx</taxon>
    </lineage>
</organism>
<proteinExistence type="inferred from homology"/>
<dbReference type="PRINTS" id="PR01415">
    <property type="entry name" value="ANKYRIN"/>
</dbReference>
<dbReference type="FunFam" id="1.25.40.20:FF:000007">
    <property type="entry name" value="Phosphatase 1 regulatory subunit 12A"/>
    <property type="match status" value="1"/>
</dbReference>
<evidence type="ECO:0000256" key="8">
    <source>
        <dbReference type="SAM" id="MobiDB-lite"/>
    </source>
</evidence>
<dbReference type="InterPro" id="IPR031775">
    <property type="entry name" value="PRKG1_interact"/>
</dbReference>
<feature type="repeat" description="ANK" evidence="6">
    <location>
        <begin position="107"/>
        <end position="139"/>
    </location>
</feature>
<accession>A0A8R2DNA2</accession>
<feature type="region of interest" description="Disordered" evidence="8">
    <location>
        <begin position="509"/>
        <end position="582"/>
    </location>
</feature>
<dbReference type="PROSITE" id="PS50297">
    <property type="entry name" value="ANK_REP_REGION"/>
    <property type="match status" value="4"/>
</dbReference>
<feature type="compositionally biased region" description="Basic and acidic residues" evidence="8">
    <location>
        <begin position="664"/>
        <end position="683"/>
    </location>
</feature>
<keyword evidence="4" id="KW-0963">Cytoplasm</keyword>
<dbReference type="GO" id="GO:0005737">
    <property type="term" value="C:cytoplasm"/>
    <property type="evidence" value="ECO:0007669"/>
    <property type="project" value="TreeGrafter"/>
</dbReference>
<dbReference type="PANTHER" id="PTHR24179">
    <property type="entry name" value="PROTEIN PHOSPHATASE 1 REGULATORY SUBUNIT 12"/>
    <property type="match status" value="1"/>
</dbReference>
<keyword evidence="2" id="KW-0217">Developmental protein</keyword>
<dbReference type="PROSITE" id="PS50088">
    <property type="entry name" value="ANK_REPEAT"/>
    <property type="match status" value="4"/>
</dbReference>
<keyword evidence="7" id="KW-0175">Coiled coil</keyword>
<evidence type="ECO:0000256" key="3">
    <source>
        <dbReference type="ARBA" id="ARBA00022737"/>
    </source>
</evidence>
<reference evidence="11" key="1">
    <citation type="journal article" date="2008" name="Insect Biochem. Mol. Biol.">
        <title>The genome of a lepidopteran model insect, the silkworm Bombyx mori.</title>
        <authorList>
            <consortium name="International Silkworm Genome Consortium"/>
        </authorList>
    </citation>
    <scope>NUCLEOTIDE SEQUENCE [LARGE SCALE GENOMIC DNA]</scope>
    <source>
        <strain evidence="11">p50T</strain>
    </source>
</reference>
<dbReference type="AlphaFoldDB" id="A0A8R2DNA2"/>
<keyword evidence="6" id="KW-0040">ANK repeat</keyword>
<dbReference type="InterPro" id="IPR036770">
    <property type="entry name" value="Ankyrin_rpt-contain_sf"/>
</dbReference>
<evidence type="ECO:0000259" key="9">
    <source>
        <dbReference type="Pfam" id="PF15898"/>
    </source>
</evidence>
<reference evidence="10" key="2">
    <citation type="submission" date="2022-06" db="UniProtKB">
        <authorList>
            <consortium name="EnsemblMetazoa"/>
        </authorList>
    </citation>
    <scope>IDENTIFICATION</scope>
    <source>
        <strain evidence="10">p50T (Dazao)</strain>
    </source>
</reference>
<dbReference type="CDD" id="cd21930">
    <property type="entry name" value="IPD_PPP1R12"/>
    <property type="match status" value="1"/>
</dbReference>
<feature type="compositionally biased region" description="Basic residues" evidence="8">
    <location>
        <begin position="703"/>
        <end position="712"/>
    </location>
</feature>
<dbReference type="Gene3D" id="6.10.250.1820">
    <property type="match status" value="1"/>
</dbReference>